<accession>A0A059CDM7</accession>
<protein>
    <submittedName>
        <fullName evidence="2">Uncharacterized protein</fullName>
    </submittedName>
</protein>
<dbReference type="AlphaFoldDB" id="A0A059CDM7"/>
<feature type="compositionally biased region" description="Basic and acidic residues" evidence="1">
    <location>
        <begin position="52"/>
        <end position="62"/>
    </location>
</feature>
<gene>
    <name evidence="2" type="ORF">EUGRSUZ_D00398</name>
</gene>
<dbReference type="InParanoid" id="A0A059CDM7"/>
<evidence type="ECO:0000313" key="2">
    <source>
        <dbReference type="EMBL" id="KCW76030.1"/>
    </source>
</evidence>
<proteinExistence type="predicted"/>
<sequence length="80" mass="9391">MLKCETYFNNIKGDKEEVLEKATQFNIRPHIEYMTTIKEKIERKRREMLESFCRKDNTRERGLSSSLGRDSSDTNAATLS</sequence>
<dbReference type="EMBL" id="KK198756">
    <property type="protein sequence ID" value="KCW76030.1"/>
    <property type="molecule type" value="Genomic_DNA"/>
</dbReference>
<feature type="region of interest" description="Disordered" evidence="1">
    <location>
        <begin position="52"/>
        <end position="80"/>
    </location>
</feature>
<reference evidence="2" key="1">
    <citation type="submission" date="2013-07" db="EMBL/GenBank/DDBJ databases">
        <title>The genome of Eucalyptus grandis.</title>
        <authorList>
            <person name="Schmutz J."/>
            <person name="Hayes R."/>
            <person name="Myburg A."/>
            <person name="Tuskan G."/>
            <person name="Grattapaglia D."/>
            <person name="Rokhsar D.S."/>
        </authorList>
    </citation>
    <scope>NUCLEOTIDE SEQUENCE</scope>
    <source>
        <tissue evidence="2">Leaf extractions</tissue>
    </source>
</reference>
<name>A0A059CDM7_EUCGR</name>
<organism evidence="2">
    <name type="scientific">Eucalyptus grandis</name>
    <name type="common">Flooded gum</name>
    <dbReference type="NCBI Taxonomy" id="71139"/>
    <lineage>
        <taxon>Eukaryota</taxon>
        <taxon>Viridiplantae</taxon>
        <taxon>Streptophyta</taxon>
        <taxon>Embryophyta</taxon>
        <taxon>Tracheophyta</taxon>
        <taxon>Spermatophyta</taxon>
        <taxon>Magnoliopsida</taxon>
        <taxon>eudicotyledons</taxon>
        <taxon>Gunneridae</taxon>
        <taxon>Pentapetalae</taxon>
        <taxon>rosids</taxon>
        <taxon>malvids</taxon>
        <taxon>Myrtales</taxon>
        <taxon>Myrtaceae</taxon>
        <taxon>Myrtoideae</taxon>
        <taxon>Eucalypteae</taxon>
        <taxon>Eucalyptus</taxon>
    </lineage>
</organism>
<evidence type="ECO:0000256" key="1">
    <source>
        <dbReference type="SAM" id="MobiDB-lite"/>
    </source>
</evidence>
<dbReference type="Gramene" id="KCW76030">
    <property type="protein sequence ID" value="KCW76030"/>
    <property type="gene ID" value="EUGRSUZ_D00398"/>
</dbReference>